<comment type="subcellular location">
    <subcellularLocation>
        <location evidence="1">Cell envelope</location>
    </subcellularLocation>
</comment>
<evidence type="ECO:0000259" key="7">
    <source>
        <dbReference type="PROSITE" id="PS51352"/>
    </source>
</evidence>
<dbReference type="Proteomes" id="UP000036951">
    <property type="component" value="Unassembled WGS sequence"/>
</dbReference>
<evidence type="ECO:0000256" key="5">
    <source>
        <dbReference type="SAM" id="Coils"/>
    </source>
</evidence>
<dbReference type="PROSITE" id="PS51352">
    <property type="entry name" value="THIOREDOXIN_2"/>
    <property type="match status" value="1"/>
</dbReference>
<organism evidence="8 9">
    <name type="scientific">Xylanibacter rarus</name>
    <dbReference type="NCBI Taxonomy" id="1676614"/>
    <lineage>
        <taxon>Bacteria</taxon>
        <taxon>Pseudomonadati</taxon>
        <taxon>Bacteroidota</taxon>
        <taxon>Bacteroidia</taxon>
        <taxon>Bacteroidales</taxon>
        <taxon>Prevotellaceae</taxon>
        <taxon>Xylanibacter</taxon>
    </lineage>
</organism>
<dbReference type="EMBL" id="LFQU01000001">
    <property type="protein sequence ID" value="KOO69832.1"/>
    <property type="molecule type" value="Genomic_DNA"/>
</dbReference>
<dbReference type="SUPFAM" id="SSF52833">
    <property type="entry name" value="Thioredoxin-like"/>
    <property type="match status" value="1"/>
</dbReference>
<keyword evidence="4" id="KW-0676">Redox-active center</keyword>
<dbReference type="GO" id="GO:0016491">
    <property type="term" value="F:oxidoreductase activity"/>
    <property type="evidence" value="ECO:0007669"/>
    <property type="project" value="InterPro"/>
</dbReference>
<evidence type="ECO:0000256" key="4">
    <source>
        <dbReference type="ARBA" id="ARBA00023284"/>
    </source>
</evidence>
<feature type="coiled-coil region" evidence="5">
    <location>
        <begin position="161"/>
        <end position="188"/>
    </location>
</feature>
<dbReference type="PANTHER" id="PTHR42852:SF6">
    <property type="entry name" value="THIOL:DISULFIDE INTERCHANGE PROTEIN DSBE"/>
    <property type="match status" value="1"/>
</dbReference>
<proteinExistence type="predicted"/>
<reference evidence="8 9" key="1">
    <citation type="submission" date="2015-06" db="EMBL/GenBank/DDBJ databases">
        <title>Prevotella sp. 109, sp. nov., a novel member of the family Prevotellaceae isolated from human faeces.</title>
        <authorList>
            <person name="Shkoporov A.N."/>
            <person name="Chaplin A.V."/>
            <person name="Kafarskaia L.I."/>
            <person name="Efimov B.A."/>
        </authorList>
    </citation>
    <scope>NUCLEOTIDE SEQUENCE [LARGE SCALE GENOMIC DNA]</scope>
    <source>
        <strain evidence="8 9">109</strain>
    </source>
</reference>
<dbReference type="PANTHER" id="PTHR42852">
    <property type="entry name" value="THIOL:DISULFIDE INTERCHANGE PROTEIN DSBE"/>
    <property type="match status" value="1"/>
</dbReference>
<name>A0A8E1UT16_9BACT</name>
<evidence type="ECO:0000313" key="9">
    <source>
        <dbReference type="Proteomes" id="UP000036951"/>
    </source>
</evidence>
<feature type="chain" id="PRO_5035001987" description="Thioredoxin domain-containing protein" evidence="6">
    <location>
        <begin position="20"/>
        <end position="397"/>
    </location>
</feature>
<keyword evidence="2" id="KW-0201">Cytochrome c-type biogenesis</keyword>
<dbReference type="CDD" id="cd02966">
    <property type="entry name" value="TlpA_like_family"/>
    <property type="match status" value="1"/>
</dbReference>
<accession>A0A8E1UT16</accession>
<evidence type="ECO:0000256" key="6">
    <source>
        <dbReference type="SAM" id="SignalP"/>
    </source>
</evidence>
<evidence type="ECO:0000256" key="3">
    <source>
        <dbReference type="ARBA" id="ARBA00023157"/>
    </source>
</evidence>
<dbReference type="GO" id="GO:0030313">
    <property type="term" value="C:cell envelope"/>
    <property type="evidence" value="ECO:0007669"/>
    <property type="project" value="UniProtKB-SubCell"/>
</dbReference>
<comment type="caution">
    <text evidence="8">The sequence shown here is derived from an EMBL/GenBank/DDBJ whole genome shotgun (WGS) entry which is preliminary data.</text>
</comment>
<dbReference type="GO" id="GO:0016209">
    <property type="term" value="F:antioxidant activity"/>
    <property type="evidence" value="ECO:0007669"/>
    <property type="project" value="InterPro"/>
</dbReference>
<evidence type="ECO:0000256" key="2">
    <source>
        <dbReference type="ARBA" id="ARBA00022748"/>
    </source>
</evidence>
<protein>
    <recommendedName>
        <fullName evidence="7">Thioredoxin domain-containing protein</fullName>
    </recommendedName>
</protein>
<dbReference type="GO" id="GO:0017004">
    <property type="term" value="P:cytochrome complex assembly"/>
    <property type="evidence" value="ECO:0007669"/>
    <property type="project" value="UniProtKB-KW"/>
</dbReference>
<feature type="signal peptide" evidence="6">
    <location>
        <begin position="1"/>
        <end position="19"/>
    </location>
</feature>
<dbReference type="InterPro" id="IPR036249">
    <property type="entry name" value="Thioredoxin-like_sf"/>
</dbReference>
<evidence type="ECO:0000256" key="1">
    <source>
        <dbReference type="ARBA" id="ARBA00004196"/>
    </source>
</evidence>
<dbReference type="RefSeq" id="WP_082335104.1">
    <property type="nucleotide sequence ID" value="NZ_LFQU01000001.1"/>
</dbReference>
<feature type="domain" description="Thioredoxin" evidence="7">
    <location>
        <begin position="252"/>
        <end position="389"/>
    </location>
</feature>
<dbReference type="Gene3D" id="3.40.30.10">
    <property type="entry name" value="Glutaredoxin"/>
    <property type="match status" value="1"/>
</dbReference>
<keyword evidence="9" id="KW-1185">Reference proteome</keyword>
<sequence length="397" mass="45073">MRKQVLFILSLFLAINLHAENKFVIEGSVANVPDGLIVELLRNEDNVGMLVASDTLRNGKFRFEEETSGNGTDWMFLTARTENYYSMILYLWVRPGSSIKISADNLLVYTWNVESDVPEQQTRSKILASSRDLWNEYQILDGDYDSLRSRIKSGKYSGEEKKRQKARLDSMKQAKNMLQDRISAVELEAMAKLDVDQAWMLNYVNTAYMVNISKNKDNLEKAKALYAYIPDVWRDSYSGREAKNVLFPQHVVEVGEEAADADLYDIDGKLWHLSDFRGRYVLIDFWSRGCGPCKMAIPEIKEAADKYKDRLVAVSISVDNEKVWKEHSATEGITWMNLSDKNLNTGIAAKYGVRGIPSFVLLSPDGKVVKKWSGYSKGVIEKYISEHIATADVPSGK</sequence>
<keyword evidence="5" id="KW-0175">Coiled coil</keyword>
<dbReference type="Pfam" id="PF00578">
    <property type="entry name" value="AhpC-TSA"/>
    <property type="match status" value="1"/>
</dbReference>
<dbReference type="InterPro" id="IPR000866">
    <property type="entry name" value="AhpC/TSA"/>
</dbReference>
<dbReference type="AlphaFoldDB" id="A0A8E1UT16"/>
<gene>
    <name evidence="8" type="ORF">ACU52_01450</name>
</gene>
<keyword evidence="3" id="KW-1015">Disulfide bond</keyword>
<dbReference type="OrthoDB" id="979391at2"/>
<evidence type="ECO:0000313" key="8">
    <source>
        <dbReference type="EMBL" id="KOO69832.1"/>
    </source>
</evidence>
<dbReference type="InterPro" id="IPR050553">
    <property type="entry name" value="Thioredoxin_ResA/DsbE_sf"/>
</dbReference>
<keyword evidence="6" id="KW-0732">Signal</keyword>
<dbReference type="InterPro" id="IPR013766">
    <property type="entry name" value="Thioredoxin_domain"/>
</dbReference>